<dbReference type="Gene3D" id="1.10.10.10">
    <property type="entry name" value="Winged helix-like DNA-binding domain superfamily/Winged helix DNA-binding domain"/>
    <property type="match status" value="1"/>
</dbReference>
<proteinExistence type="predicted"/>
<dbReference type="InterPro" id="IPR036390">
    <property type="entry name" value="WH_DNA-bd_sf"/>
</dbReference>
<dbReference type="Gene3D" id="2.60.120.10">
    <property type="entry name" value="Jelly Rolls"/>
    <property type="match status" value="1"/>
</dbReference>
<dbReference type="CDD" id="cd00038">
    <property type="entry name" value="CAP_ED"/>
    <property type="match status" value="1"/>
</dbReference>
<dbReference type="InterPro" id="IPR014710">
    <property type="entry name" value="RmlC-like_jellyroll"/>
</dbReference>
<dbReference type="PROSITE" id="PS51063">
    <property type="entry name" value="HTH_CRP_2"/>
    <property type="match status" value="1"/>
</dbReference>
<gene>
    <name evidence="5" type="ORF">QTH91_15930</name>
</gene>
<reference evidence="5" key="1">
    <citation type="submission" date="2023-06" db="EMBL/GenBank/DDBJ databases">
        <authorList>
            <person name="Jiang Y."/>
            <person name="Liu Q."/>
        </authorList>
    </citation>
    <scope>NUCLEOTIDE SEQUENCE</scope>
    <source>
        <strain evidence="5">CGMCC 1.12089</strain>
    </source>
</reference>
<dbReference type="SUPFAM" id="SSF46785">
    <property type="entry name" value="Winged helix' DNA-binding domain"/>
    <property type="match status" value="1"/>
</dbReference>
<dbReference type="InterPro" id="IPR050397">
    <property type="entry name" value="Env_Response_Regulators"/>
</dbReference>
<keyword evidence="3" id="KW-0804">Transcription</keyword>
<dbReference type="SMART" id="SM00419">
    <property type="entry name" value="HTH_CRP"/>
    <property type="match status" value="1"/>
</dbReference>
<keyword evidence="1" id="KW-0805">Transcription regulation</keyword>
<dbReference type="InterPro" id="IPR036388">
    <property type="entry name" value="WH-like_DNA-bd_sf"/>
</dbReference>
<dbReference type="Pfam" id="PF00027">
    <property type="entry name" value="cNMP_binding"/>
    <property type="match status" value="1"/>
</dbReference>
<dbReference type="SUPFAM" id="SSF51206">
    <property type="entry name" value="cAMP-binding domain-like"/>
    <property type="match status" value="1"/>
</dbReference>
<dbReference type="InterPro" id="IPR000595">
    <property type="entry name" value="cNMP-bd_dom"/>
</dbReference>
<dbReference type="Pfam" id="PF13545">
    <property type="entry name" value="HTH_Crp_2"/>
    <property type="match status" value="1"/>
</dbReference>
<evidence type="ECO:0000313" key="6">
    <source>
        <dbReference type="Proteomes" id="UP001174908"/>
    </source>
</evidence>
<dbReference type="Proteomes" id="UP001174908">
    <property type="component" value="Unassembled WGS sequence"/>
</dbReference>
<dbReference type="PANTHER" id="PTHR24567:SF68">
    <property type="entry name" value="DNA-BINDING TRANSCRIPTIONAL DUAL REGULATOR CRP"/>
    <property type="match status" value="1"/>
</dbReference>
<evidence type="ECO:0000256" key="2">
    <source>
        <dbReference type="ARBA" id="ARBA00023125"/>
    </source>
</evidence>
<keyword evidence="6" id="KW-1185">Reference proteome</keyword>
<dbReference type="PANTHER" id="PTHR24567">
    <property type="entry name" value="CRP FAMILY TRANSCRIPTIONAL REGULATORY PROTEIN"/>
    <property type="match status" value="1"/>
</dbReference>
<accession>A0ABT7NDG7</accession>
<sequence length="243" mass="27147">MLTRNVLRLRNTELSDAERDTLESSISFTRTYAAGQIVVRQGSPVEVSTLLVEGLMTRHVDAVDGKRHLVAMHVPGDFVDLHAYVLKRLDHDVGALTDVKIALFTHAALKQIQVEDATLARRLWFLTLLDAAMHRQWIYRLASLTAVERVAHFLCETNARLLAIGASDGAEFALPMTQADLGQVCALTNVHVNRVLRELREAQLCEVRASRVRILNLKELVRVAKFDPAYLYLAPEIASRACA</sequence>
<evidence type="ECO:0000313" key="5">
    <source>
        <dbReference type="EMBL" id="MDM0045978.1"/>
    </source>
</evidence>
<evidence type="ECO:0000256" key="3">
    <source>
        <dbReference type="ARBA" id="ARBA00023163"/>
    </source>
</evidence>
<organism evidence="5 6">
    <name type="scientific">Variovorax dokdonensis</name>
    <dbReference type="NCBI Taxonomy" id="344883"/>
    <lineage>
        <taxon>Bacteria</taxon>
        <taxon>Pseudomonadati</taxon>
        <taxon>Pseudomonadota</taxon>
        <taxon>Betaproteobacteria</taxon>
        <taxon>Burkholderiales</taxon>
        <taxon>Comamonadaceae</taxon>
        <taxon>Variovorax</taxon>
    </lineage>
</organism>
<feature type="domain" description="HTH crp-type" evidence="4">
    <location>
        <begin position="144"/>
        <end position="218"/>
    </location>
</feature>
<evidence type="ECO:0000259" key="4">
    <source>
        <dbReference type="PROSITE" id="PS51063"/>
    </source>
</evidence>
<protein>
    <submittedName>
        <fullName evidence="5">Crp/Fnr family transcriptional regulator</fullName>
    </submittedName>
</protein>
<dbReference type="InterPro" id="IPR012318">
    <property type="entry name" value="HTH_CRP"/>
</dbReference>
<keyword evidence="2" id="KW-0238">DNA-binding</keyword>
<evidence type="ECO:0000256" key="1">
    <source>
        <dbReference type="ARBA" id="ARBA00023015"/>
    </source>
</evidence>
<dbReference type="EMBL" id="JASZYV010000003">
    <property type="protein sequence ID" value="MDM0045978.1"/>
    <property type="molecule type" value="Genomic_DNA"/>
</dbReference>
<comment type="caution">
    <text evidence="5">The sequence shown here is derived from an EMBL/GenBank/DDBJ whole genome shotgun (WGS) entry which is preliminary data.</text>
</comment>
<dbReference type="InterPro" id="IPR018490">
    <property type="entry name" value="cNMP-bd_dom_sf"/>
</dbReference>
<name>A0ABT7NDG7_9BURK</name>
<dbReference type="RefSeq" id="WP_286661080.1">
    <property type="nucleotide sequence ID" value="NZ_JASZYV010000003.1"/>
</dbReference>